<gene>
    <name evidence="1" type="ORF">NG99_13750</name>
</gene>
<dbReference type="AlphaFoldDB" id="A0A0A3Z3Z2"/>
<name>A0A0A3Z3Z2_9GAMM</name>
<dbReference type="Pfam" id="PF02635">
    <property type="entry name" value="DsrE"/>
    <property type="match status" value="1"/>
</dbReference>
<dbReference type="Gene3D" id="3.40.1260.10">
    <property type="entry name" value="DsrEFH-like"/>
    <property type="match status" value="1"/>
</dbReference>
<dbReference type="STRING" id="371042.NG99_13750"/>
<dbReference type="OrthoDB" id="7206705at2"/>
<dbReference type="InterPro" id="IPR003787">
    <property type="entry name" value="Sulphur_relay_DsrE/F-like"/>
</dbReference>
<dbReference type="Proteomes" id="UP000030351">
    <property type="component" value="Unassembled WGS sequence"/>
</dbReference>
<accession>A0A0A3Z3Z2</accession>
<keyword evidence="2" id="KW-1185">Reference proteome</keyword>
<organism evidence="1 2">
    <name type="scientific">Erwinia typographi</name>
    <dbReference type="NCBI Taxonomy" id="371042"/>
    <lineage>
        <taxon>Bacteria</taxon>
        <taxon>Pseudomonadati</taxon>
        <taxon>Pseudomonadota</taxon>
        <taxon>Gammaproteobacteria</taxon>
        <taxon>Enterobacterales</taxon>
        <taxon>Erwiniaceae</taxon>
        <taxon>Erwinia</taxon>
    </lineage>
</organism>
<sequence length="201" mass="21904">MRPVVSYIIIAVVAGFVGASFSNAPDIVDKISQHLSSPPADPAGFWSTPAIKGYGEIHYEADVAYKPAVSDSNKIVFQITKAENRPKDPNLGLQRVARVVNLYVASGVPANQLKFVVSVTGDGTPAMLNNEHYKKMFGMDNPNLKLISQLREKGVDVSVCDQSVAFHHFQHDWIDKSVTHALSSPTTVSTLENQGYAFLSM</sequence>
<dbReference type="EMBL" id="JRUQ01000040">
    <property type="protein sequence ID" value="KGT92459.1"/>
    <property type="molecule type" value="Genomic_DNA"/>
</dbReference>
<reference evidence="1 2" key="1">
    <citation type="submission" date="2014-10" db="EMBL/GenBank/DDBJ databases">
        <title>Genome sequence of Erwinia typographi M043b.</title>
        <authorList>
            <person name="Chan K.-G."/>
            <person name="Tan W.-S."/>
        </authorList>
    </citation>
    <scope>NUCLEOTIDE SEQUENCE [LARGE SCALE GENOMIC DNA]</scope>
    <source>
        <strain evidence="1 2">M043b</strain>
    </source>
</reference>
<dbReference type="RefSeq" id="WP_034893788.1">
    <property type="nucleotide sequence ID" value="NZ_JRUQ01000040.1"/>
</dbReference>
<dbReference type="SUPFAM" id="SSF75169">
    <property type="entry name" value="DsrEFH-like"/>
    <property type="match status" value="1"/>
</dbReference>
<protein>
    <submittedName>
        <fullName evidence="1">Sulfur reduction protein DsrE</fullName>
    </submittedName>
</protein>
<dbReference type="eggNOG" id="COG1416">
    <property type="taxonomic scope" value="Bacteria"/>
</dbReference>
<evidence type="ECO:0000313" key="1">
    <source>
        <dbReference type="EMBL" id="KGT92459.1"/>
    </source>
</evidence>
<dbReference type="PANTHER" id="PTHR37691:SF1">
    <property type="entry name" value="BLR3518 PROTEIN"/>
    <property type="match status" value="1"/>
</dbReference>
<dbReference type="InterPro" id="IPR027396">
    <property type="entry name" value="DsrEFH-like"/>
</dbReference>
<comment type="caution">
    <text evidence="1">The sequence shown here is derived from an EMBL/GenBank/DDBJ whole genome shotgun (WGS) entry which is preliminary data.</text>
</comment>
<evidence type="ECO:0000313" key="2">
    <source>
        <dbReference type="Proteomes" id="UP000030351"/>
    </source>
</evidence>
<proteinExistence type="predicted"/>
<dbReference type="PANTHER" id="PTHR37691">
    <property type="entry name" value="BLR3518 PROTEIN"/>
    <property type="match status" value="1"/>
</dbReference>